<comment type="caution">
    <text evidence="8">The sequence shown here is derived from an EMBL/GenBank/DDBJ whole genome shotgun (WGS) entry which is preliminary data.</text>
</comment>
<evidence type="ECO:0000256" key="7">
    <source>
        <dbReference type="SAM" id="Phobius"/>
    </source>
</evidence>
<comment type="subcellular location">
    <subcellularLocation>
        <location evidence="1">Membrane</location>
        <topology evidence="1">Multi-pass membrane protein</topology>
    </subcellularLocation>
</comment>
<evidence type="ECO:0000256" key="2">
    <source>
        <dbReference type="ARBA" id="ARBA00022723"/>
    </source>
</evidence>
<dbReference type="PANTHER" id="PTHR45630">
    <property type="entry name" value="CATION-TRANSPORTING ATPASE-RELATED"/>
    <property type="match status" value="1"/>
</dbReference>
<feature type="transmembrane region" description="Helical" evidence="7">
    <location>
        <begin position="125"/>
        <end position="146"/>
    </location>
</feature>
<keyword evidence="5" id="KW-0460">Magnesium</keyword>
<protein>
    <submittedName>
        <fullName evidence="8">ATP13A4 isoform 1</fullName>
    </submittedName>
</protein>
<keyword evidence="4" id="KW-0067">ATP-binding</keyword>
<dbReference type="InterPro" id="IPR006544">
    <property type="entry name" value="P-type_TPase_V"/>
</dbReference>
<evidence type="ECO:0000256" key="3">
    <source>
        <dbReference type="ARBA" id="ARBA00022741"/>
    </source>
</evidence>
<dbReference type="GO" id="GO:0140358">
    <property type="term" value="F:P-type transmembrane transporter activity"/>
    <property type="evidence" value="ECO:0007669"/>
    <property type="project" value="InterPro"/>
</dbReference>
<dbReference type="GO" id="GO:0046872">
    <property type="term" value="F:metal ion binding"/>
    <property type="evidence" value="ECO:0007669"/>
    <property type="project" value="UniProtKB-KW"/>
</dbReference>
<feature type="transmembrane region" description="Helical" evidence="7">
    <location>
        <begin position="85"/>
        <end position="105"/>
    </location>
</feature>
<reference evidence="8 9" key="1">
    <citation type="submission" date="2017-12" db="EMBL/GenBank/DDBJ databases">
        <title>High-resolution comparative analysis of great ape genomes.</title>
        <authorList>
            <person name="Pollen A."/>
            <person name="Hastie A."/>
            <person name="Hormozdiari F."/>
            <person name="Dougherty M."/>
            <person name="Liu R."/>
            <person name="Chaisson M."/>
            <person name="Hoppe E."/>
            <person name="Hill C."/>
            <person name="Pang A."/>
            <person name="Hillier L."/>
            <person name="Baker C."/>
            <person name="Armstrong J."/>
            <person name="Shendure J."/>
            <person name="Paten B."/>
            <person name="Wilson R."/>
            <person name="Chao H."/>
            <person name="Schneider V."/>
            <person name="Ventura M."/>
            <person name="Kronenberg Z."/>
            <person name="Murali S."/>
            <person name="Gordon D."/>
            <person name="Cantsilieris S."/>
            <person name="Munson K."/>
            <person name="Nelson B."/>
            <person name="Raja A."/>
            <person name="Underwood J."/>
            <person name="Diekhans M."/>
            <person name="Fiddes I."/>
            <person name="Haussler D."/>
            <person name="Eichler E."/>
        </authorList>
    </citation>
    <scope>NUCLEOTIDE SEQUENCE [LARGE SCALE GENOMIC DNA]</scope>
    <source>
        <strain evidence="8">Yerkes chimp pedigree #C0471</strain>
    </source>
</reference>
<gene>
    <name evidence="8" type="ORF">CK820_G0023518</name>
</gene>
<keyword evidence="2" id="KW-0479">Metal-binding</keyword>
<dbReference type="Proteomes" id="UP000236370">
    <property type="component" value="Unassembled WGS sequence"/>
</dbReference>
<feature type="transmembrane region" description="Helical" evidence="7">
    <location>
        <begin position="55"/>
        <end position="73"/>
    </location>
</feature>
<accession>A0A2J8M6A8</accession>
<keyword evidence="7" id="KW-0472">Membrane</keyword>
<evidence type="ECO:0000256" key="1">
    <source>
        <dbReference type="ARBA" id="ARBA00004141"/>
    </source>
</evidence>
<dbReference type="PANTHER" id="PTHR45630:SF1">
    <property type="entry name" value="CATION-TRANSPORTING ATPASE 13A4-RELATED"/>
    <property type="match status" value="1"/>
</dbReference>
<dbReference type="GO" id="GO:0016020">
    <property type="term" value="C:membrane"/>
    <property type="evidence" value="ECO:0007669"/>
    <property type="project" value="UniProtKB-SubCell"/>
</dbReference>
<keyword evidence="3" id="KW-0547">Nucleotide-binding</keyword>
<dbReference type="SUPFAM" id="SSF81665">
    <property type="entry name" value="Calcium ATPase, transmembrane domain M"/>
    <property type="match status" value="1"/>
</dbReference>
<organism evidence="8 9">
    <name type="scientific">Pan troglodytes</name>
    <name type="common">Chimpanzee</name>
    <dbReference type="NCBI Taxonomy" id="9598"/>
    <lineage>
        <taxon>Eukaryota</taxon>
        <taxon>Metazoa</taxon>
        <taxon>Chordata</taxon>
        <taxon>Craniata</taxon>
        <taxon>Vertebrata</taxon>
        <taxon>Euteleostomi</taxon>
        <taxon>Mammalia</taxon>
        <taxon>Eutheria</taxon>
        <taxon>Euarchontoglires</taxon>
        <taxon>Primates</taxon>
        <taxon>Haplorrhini</taxon>
        <taxon>Catarrhini</taxon>
        <taxon>Hominidae</taxon>
        <taxon>Pan</taxon>
    </lineage>
</organism>
<keyword evidence="7" id="KW-0812">Transmembrane</keyword>
<dbReference type="InterPro" id="IPR023298">
    <property type="entry name" value="ATPase_P-typ_TM_dom_sf"/>
</dbReference>
<dbReference type="GO" id="GO:0005524">
    <property type="term" value="F:ATP binding"/>
    <property type="evidence" value="ECO:0007669"/>
    <property type="project" value="UniProtKB-KW"/>
</dbReference>
<sequence>MHIAGFILVQRQPWYSVEIHSACTVQNESISELTMSPTAPEKMESNSTFTSFENTTIWFLGTINCITVALVFSKGKPFRQPTYTNYIFVLVLIIQLGVCLFILFADIPELYRRLDLLCTPVLWRASIVIMLSLNFIVSLVAEEAVIENRALWMMIKRRFGYQSKSQYRIWQRDLANDPSWPPLNQTSHSDMPECGRGVSYSNPVFESNEEQL</sequence>
<keyword evidence="6" id="KW-1278">Translocase</keyword>
<dbReference type="EMBL" id="NBAG03000267">
    <property type="protein sequence ID" value="PNI55054.1"/>
    <property type="molecule type" value="Genomic_DNA"/>
</dbReference>
<evidence type="ECO:0000313" key="9">
    <source>
        <dbReference type="Proteomes" id="UP000236370"/>
    </source>
</evidence>
<evidence type="ECO:0000313" key="8">
    <source>
        <dbReference type="EMBL" id="PNI55054.1"/>
    </source>
</evidence>
<dbReference type="AlphaFoldDB" id="A0A2J8M6A8"/>
<name>A0A2J8M6A8_PANTR</name>
<proteinExistence type="predicted"/>
<evidence type="ECO:0000256" key="6">
    <source>
        <dbReference type="ARBA" id="ARBA00022967"/>
    </source>
</evidence>
<evidence type="ECO:0000256" key="5">
    <source>
        <dbReference type="ARBA" id="ARBA00022842"/>
    </source>
</evidence>
<keyword evidence="7" id="KW-1133">Transmembrane helix</keyword>
<evidence type="ECO:0000256" key="4">
    <source>
        <dbReference type="ARBA" id="ARBA00022840"/>
    </source>
</evidence>